<dbReference type="Gene3D" id="2.60.120.920">
    <property type="match status" value="1"/>
</dbReference>
<keyword evidence="4" id="KW-0067">ATP-binding</keyword>
<comment type="caution">
    <text evidence="7">The sequence shown here is derived from an EMBL/GenBank/DDBJ whole genome shotgun (WGS) entry which is preliminary data.</text>
</comment>
<dbReference type="InterPro" id="IPR051261">
    <property type="entry name" value="NLR"/>
</dbReference>
<dbReference type="Pfam" id="PF13765">
    <property type="entry name" value="PRY"/>
    <property type="match status" value="1"/>
</dbReference>
<name>A0A9W7TQ43_TRIRA</name>
<dbReference type="SUPFAM" id="SSF49899">
    <property type="entry name" value="Concanavalin A-like lectins/glucanases"/>
    <property type="match status" value="1"/>
</dbReference>
<dbReference type="Gene3D" id="3.80.10.10">
    <property type="entry name" value="Ribonuclease Inhibitor"/>
    <property type="match status" value="1"/>
</dbReference>
<evidence type="ECO:0000259" key="5">
    <source>
        <dbReference type="SMART" id="SM00589"/>
    </source>
</evidence>
<keyword evidence="3" id="KW-0547">Nucleotide-binding</keyword>
<evidence type="ECO:0000313" key="7">
    <source>
        <dbReference type="EMBL" id="KAI7801417.1"/>
    </source>
</evidence>
<keyword evidence="8" id="KW-1185">Reference proteome</keyword>
<dbReference type="Pfam" id="PF13516">
    <property type="entry name" value="LRR_6"/>
    <property type="match status" value="2"/>
</dbReference>
<keyword evidence="2" id="KW-0677">Repeat</keyword>
<dbReference type="GO" id="GO:0005524">
    <property type="term" value="F:ATP binding"/>
    <property type="evidence" value="ECO:0007669"/>
    <property type="project" value="UniProtKB-KW"/>
</dbReference>
<dbReference type="SUPFAM" id="SSF52047">
    <property type="entry name" value="RNI-like"/>
    <property type="match status" value="1"/>
</dbReference>
<dbReference type="InterPro" id="IPR029495">
    <property type="entry name" value="NACHT-assoc"/>
</dbReference>
<dbReference type="InterPro" id="IPR041075">
    <property type="entry name" value="NOD1/2_WH"/>
</dbReference>
<evidence type="ECO:0000259" key="6">
    <source>
        <dbReference type="SMART" id="SM01288"/>
    </source>
</evidence>
<reference evidence="7" key="1">
    <citation type="submission" date="2021-02" db="EMBL/GenBank/DDBJ databases">
        <title>Comparative genomics reveals that relaxation of natural selection precedes convergent phenotypic evolution of cavefish.</title>
        <authorList>
            <person name="Peng Z."/>
        </authorList>
    </citation>
    <scope>NUCLEOTIDE SEQUENCE</scope>
    <source>
        <tissue evidence="7">Muscle</tissue>
    </source>
</reference>
<keyword evidence="1" id="KW-0433">Leucine-rich repeat</keyword>
<evidence type="ECO:0000256" key="3">
    <source>
        <dbReference type="ARBA" id="ARBA00022741"/>
    </source>
</evidence>
<dbReference type="Pfam" id="PF17779">
    <property type="entry name" value="WHD_NOD2"/>
    <property type="match status" value="1"/>
</dbReference>
<accession>A0A9W7TQ43</accession>
<protein>
    <submittedName>
        <fullName evidence="7">NACHT</fullName>
    </submittedName>
</protein>
<evidence type="ECO:0000256" key="2">
    <source>
        <dbReference type="ARBA" id="ARBA00022737"/>
    </source>
</evidence>
<dbReference type="InterPro" id="IPR006574">
    <property type="entry name" value="PRY"/>
</dbReference>
<evidence type="ECO:0000313" key="8">
    <source>
        <dbReference type="Proteomes" id="UP001059041"/>
    </source>
</evidence>
<dbReference type="SMART" id="SM01288">
    <property type="entry name" value="FISNA"/>
    <property type="match status" value="1"/>
</dbReference>
<dbReference type="InterPro" id="IPR013320">
    <property type="entry name" value="ConA-like_dom_sf"/>
</dbReference>
<feature type="domain" description="SPRY-associated" evidence="5">
    <location>
        <begin position="403"/>
        <end position="451"/>
    </location>
</feature>
<dbReference type="InterPro" id="IPR001611">
    <property type="entry name" value="Leu-rich_rpt"/>
</dbReference>
<sequence>MRVKDKHKTSMKHKYESLFERIDRQENQTLLNRINTQLYIIEGVCEEHEVSHMEKKSRSTQRFQDIPIYCNDIFKALPEPYQTERIKTVRTKGISDIAAANQFPSKYITRVTEIQGFSDAQEEEYIRKRVNDQHQASRIISRIKRARSLHHMCHIPVFCWISSTVLQNILKQDDEKVEIPQTLTEMYIQFLLMHINARNQKYDPLIVKLAEVAFKQLMKGNVMFSEDELRECGITALYSGICSEIFEESVIHKRKMFLLGISLEDLLTRTRNSSNTINTITHLQNCDLSAECCESLSLRELDLSNNDLKDSGVKLISDALKSHDCQLHTLRLSGCMVTDEGCCYLASALGSNLSHIRELDLSYNHPEHTGRQLLSDKLNDPDYTLNVDHGEKFRIRAGPRKWACELTLDPNTASTSLVLSEKNRKITRVSELQPYPDLPDRFEDPIDQVLSRV</sequence>
<dbReference type="InterPro" id="IPR032675">
    <property type="entry name" value="LRR_dom_sf"/>
</dbReference>
<feature type="domain" description="FISNA" evidence="6">
    <location>
        <begin position="6"/>
        <end position="75"/>
    </location>
</feature>
<dbReference type="Pfam" id="PF14484">
    <property type="entry name" value="FISNA"/>
    <property type="match status" value="1"/>
</dbReference>
<evidence type="ECO:0000256" key="1">
    <source>
        <dbReference type="ARBA" id="ARBA00022614"/>
    </source>
</evidence>
<gene>
    <name evidence="7" type="ORF">IRJ41_012180</name>
</gene>
<organism evidence="7 8">
    <name type="scientific">Triplophysa rosa</name>
    <name type="common">Cave loach</name>
    <dbReference type="NCBI Taxonomy" id="992332"/>
    <lineage>
        <taxon>Eukaryota</taxon>
        <taxon>Metazoa</taxon>
        <taxon>Chordata</taxon>
        <taxon>Craniata</taxon>
        <taxon>Vertebrata</taxon>
        <taxon>Euteleostomi</taxon>
        <taxon>Actinopterygii</taxon>
        <taxon>Neopterygii</taxon>
        <taxon>Teleostei</taxon>
        <taxon>Ostariophysi</taxon>
        <taxon>Cypriniformes</taxon>
        <taxon>Nemacheilidae</taxon>
        <taxon>Triplophysa</taxon>
    </lineage>
</organism>
<evidence type="ECO:0000256" key="4">
    <source>
        <dbReference type="ARBA" id="ARBA00022840"/>
    </source>
</evidence>
<dbReference type="SMART" id="SM00368">
    <property type="entry name" value="LRR_RI"/>
    <property type="match status" value="3"/>
</dbReference>
<dbReference type="PANTHER" id="PTHR24106">
    <property type="entry name" value="NACHT, LRR AND CARD DOMAINS-CONTAINING"/>
    <property type="match status" value="1"/>
</dbReference>
<dbReference type="SMART" id="SM00589">
    <property type="entry name" value="PRY"/>
    <property type="match status" value="1"/>
</dbReference>
<dbReference type="Proteomes" id="UP001059041">
    <property type="component" value="Linkage Group LG13"/>
</dbReference>
<dbReference type="InterPro" id="IPR043136">
    <property type="entry name" value="B30.2/SPRY_sf"/>
</dbReference>
<dbReference type="AlphaFoldDB" id="A0A9W7TQ43"/>
<proteinExistence type="predicted"/>
<dbReference type="EMBL" id="JAFHDT010000013">
    <property type="protein sequence ID" value="KAI7801417.1"/>
    <property type="molecule type" value="Genomic_DNA"/>
</dbReference>